<comment type="similarity">
    <text evidence="1">Belongs to the plant LTP family.</text>
</comment>
<name>A0A0E0F1U8_9ORYZ</name>
<dbReference type="Gramene" id="OMERI11G01440.1">
    <property type="protein sequence ID" value="OMERI11G01440.1"/>
    <property type="gene ID" value="OMERI11G01440"/>
</dbReference>
<keyword evidence="3" id="KW-0732">Signal</keyword>
<dbReference type="InterPro" id="IPR000528">
    <property type="entry name" value="Plant_nsLTP"/>
</dbReference>
<dbReference type="PANTHER" id="PTHR33076">
    <property type="entry name" value="NON-SPECIFIC LIPID-TRANSFER PROTEIN 2-RELATED"/>
    <property type="match status" value="1"/>
</dbReference>
<dbReference type="Proteomes" id="UP000008021">
    <property type="component" value="Chromosome 11"/>
</dbReference>
<keyword evidence="2" id="KW-0472">Membrane</keyword>
<reference evidence="5" key="1">
    <citation type="submission" date="2015-04" db="UniProtKB">
        <authorList>
            <consortium name="EnsemblPlants"/>
        </authorList>
    </citation>
    <scope>IDENTIFICATION</scope>
</reference>
<evidence type="ECO:0000256" key="1">
    <source>
        <dbReference type="RuleBase" id="RU000628"/>
    </source>
</evidence>
<feature type="domain" description="Bifunctional inhibitor/plant lipid transfer protein/seed storage helical" evidence="4">
    <location>
        <begin position="31"/>
        <end position="116"/>
    </location>
</feature>
<dbReference type="SUPFAM" id="SSF47699">
    <property type="entry name" value="Bifunctional inhibitor/lipid-transfer protein/seed storage 2S albumin"/>
    <property type="match status" value="2"/>
</dbReference>
<organism evidence="5">
    <name type="scientific">Oryza meridionalis</name>
    <dbReference type="NCBI Taxonomy" id="40149"/>
    <lineage>
        <taxon>Eukaryota</taxon>
        <taxon>Viridiplantae</taxon>
        <taxon>Streptophyta</taxon>
        <taxon>Embryophyta</taxon>
        <taxon>Tracheophyta</taxon>
        <taxon>Spermatophyta</taxon>
        <taxon>Magnoliopsida</taxon>
        <taxon>Liliopsida</taxon>
        <taxon>Poales</taxon>
        <taxon>Poaceae</taxon>
        <taxon>BOP clade</taxon>
        <taxon>Oryzoideae</taxon>
        <taxon>Oryzeae</taxon>
        <taxon>Oryzinae</taxon>
        <taxon>Oryza</taxon>
    </lineage>
</organism>
<keyword evidence="2" id="KW-1133">Transmembrane helix</keyword>
<feature type="signal peptide" evidence="3">
    <location>
        <begin position="1"/>
        <end position="28"/>
    </location>
</feature>
<feature type="chain" id="PRO_5002358832" description="Non-specific lipid-transfer protein" evidence="3">
    <location>
        <begin position="29"/>
        <end position="416"/>
    </location>
</feature>
<sequence>MARAANKYVAAVMVVALLVAAPAVRVSAVTCGQVVSMLAPCIMYATGRVSAPTGGCCDGVRTLNSAAATTADRQTTCACLKQQTSAMGGLRPDLVAGIPSKCGVNIPYAISPSTDCSRHTTKIEMARAAQLVLVALVAALLLAGPHATMAAISCGQVNSAVSPCLSYARGGSGPSAACCSGVRSLNSAATTTADRRTACNCLKNVAGSISGLNAGNAASIPSKCGRWASSACHVIVVLTVGHAILPYGVRRPRRCYELRCLHFELLVDELTMVEGVLPGSPLHPTAATPLRPPPAPVVVVPPACFVSGRSARCRPACGLPYSWLREDREKRIGLLVSLDMAALNGKVVVAVMVVAMVVAAPGASAAITCGQVGSAIAPCISYVTGRSGLTQIRRLNVDIQKTGAIFINIVEDEFAR</sequence>
<dbReference type="InterPro" id="IPR036312">
    <property type="entry name" value="Bifun_inhib/LTP/seed_sf"/>
</dbReference>
<dbReference type="Pfam" id="PF00234">
    <property type="entry name" value="Tryp_alpha_amyl"/>
    <property type="match status" value="2"/>
</dbReference>
<dbReference type="GO" id="GO:0008289">
    <property type="term" value="F:lipid binding"/>
    <property type="evidence" value="ECO:0007669"/>
    <property type="project" value="UniProtKB-KW"/>
</dbReference>
<evidence type="ECO:0000313" key="5">
    <source>
        <dbReference type="EnsemblPlants" id="OMERI11G01440.1"/>
    </source>
</evidence>
<keyword evidence="6" id="KW-1185">Reference proteome</keyword>
<feature type="transmembrane region" description="Helical" evidence="2">
    <location>
        <begin position="332"/>
        <end position="359"/>
    </location>
</feature>
<dbReference type="SMART" id="SM00499">
    <property type="entry name" value="AAI"/>
    <property type="match status" value="2"/>
</dbReference>
<comment type="function">
    <text evidence="1">Plant non-specific lipid-transfer proteins transfer phospholipids as well as galactolipids across membranes. May play a role in wax or cutin deposition in the cell walls of expanding epidermal cells and certain secretory tissues.</text>
</comment>
<feature type="domain" description="Bifunctional inhibitor/plant lipid transfer protein/seed storage helical" evidence="4">
    <location>
        <begin position="154"/>
        <end position="232"/>
    </location>
</feature>
<dbReference type="InterPro" id="IPR016140">
    <property type="entry name" value="Bifunc_inhib/LTP/seed_store"/>
</dbReference>
<keyword evidence="2" id="KW-0812">Transmembrane</keyword>
<evidence type="ECO:0000256" key="3">
    <source>
        <dbReference type="SAM" id="SignalP"/>
    </source>
</evidence>
<keyword evidence="1" id="KW-0446">Lipid-binding</keyword>
<dbReference type="PRINTS" id="PR00382">
    <property type="entry name" value="LIPIDTRNSFER"/>
</dbReference>
<dbReference type="CDD" id="cd01960">
    <property type="entry name" value="nsLTP1"/>
    <property type="match status" value="2"/>
</dbReference>
<evidence type="ECO:0000256" key="2">
    <source>
        <dbReference type="SAM" id="Phobius"/>
    </source>
</evidence>
<reference evidence="5" key="2">
    <citation type="submission" date="2018-05" db="EMBL/GenBank/DDBJ databases">
        <title>OmerRS3 (Oryza meridionalis Reference Sequence Version 3).</title>
        <authorList>
            <person name="Zhang J."/>
            <person name="Kudrna D."/>
            <person name="Lee S."/>
            <person name="Talag J."/>
            <person name="Welchert J."/>
            <person name="Wing R.A."/>
        </authorList>
    </citation>
    <scope>NUCLEOTIDE SEQUENCE [LARGE SCALE GENOMIC DNA]</scope>
    <source>
        <strain evidence="5">cv. OR44</strain>
    </source>
</reference>
<dbReference type="AlphaFoldDB" id="A0A0E0F1U8"/>
<keyword evidence="1" id="KW-0813">Transport</keyword>
<dbReference type="GO" id="GO:0006869">
    <property type="term" value="P:lipid transport"/>
    <property type="evidence" value="ECO:0007669"/>
    <property type="project" value="InterPro"/>
</dbReference>
<proteinExistence type="inferred from homology"/>
<feature type="transmembrane region" description="Helical" evidence="2">
    <location>
        <begin position="227"/>
        <end position="249"/>
    </location>
</feature>
<protein>
    <recommendedName>
        <fullName evidence="1">Non-specific lipid-transfer protein</fullName>
    </recommendedName>
</protein>
<evidence type="ECO:0000313" key="6">
    <source>
        <dbReference type="Proteomes" id="UP000008021"/>
    </source>
</evidence>
<dbReference type="STRING" id="40149.A0A0E0F1U8"/>
<accession>A0A0E0F1U8</accession>
<dbReference type="Gene3D" id="1.10.110.10">
    <property type="entry name" value="Plant lipid-transfer and hydrophobic proteins"/>
    <property type="match status" value="2"/>
</dbReference>
<evidence type="ECO:0000259" key="4">
    <source>
        <dbReference type="SMART" id="SM00499"/>
    </source>
</evidence>
<dbReference type="EnsemblPlants" id="OMERI11G01440.1">
    <property type="protein sequence ID" value="OMERI11G01440.1"/>
    <property type="gene ID" value="OMERI11G01440"/>
</dbReference>